<dbReference type="AlphaFoldDB" id="A0A3E0WPF6"/>
<dbReference type="Proteomes" id="UP000256763">
    <property type="component" value="Unassembled WGS sequence"/>
</dbReference>
<reference evidence="4" key="1">
    <citation type="submission" date="2017-05" db="EMBL/GenBank/DDBJ databases">
        <authorList>
            <person name="Sharma S."/>
            <person name="Sidhu C."/>
            <person name="Pinnaka A.K."/>
        </authorList>
    </citation>
    <scope>NUCLEOTIDE SEQUENCE [LARGE SCALE GENOMIC DNA]</scope>
    <source>
        <strain evidence="4">AK93</strain>
    </source>
</reference>
<dbReference type="InterPro" id="IPR005346">
    <property type="entry name" value="RnfH"/>
</dbReference>
<dbReference type="SUPFAM" id="SSF54285">
    <property type="entry name" value="MoaD/ThiS"/>
    <property type="match status" value="1"/>
</dbReference>
<dbReference type="NCBIfam" id="NF002490">
    <property type="entry name" value="PRK01777.1"/>
    <property type="match status" value="1"/>
</dbReference>
<sequence length="107" mass="12086">MRSMAASSGRATCVIEVAYARPDEQLVLQLSVEEGVSVAEAIDRSGILARFPEIDLVHNKVGIFGRLVALDEPLRDRDRVEIYRPLLADPKEVRKQRAKRMAEQKNR</sequence>
<dbReference type="InterPro" id="IPR037021">
    <property type="entry name" value="RnfH_sf"/>
</dbReference>
<evidence type="ECO:0000313" key="3">
    <source>
        <dbReference type="EMBL" id="RFA34832.1"/>
    </source>
</evidence>
<gene>
    <name evidence="3" type="ORF">CAL65_14100</name>
</gene>
<dbReference type="Pfam" id="PF03658">
    <property type="entry name" value="Ub-RnfH"/>
    <property type="match status" value="1"/>
</dbReference>
<dbReference type="HAMAP" id="MF_00460">
    <property type="entry name" value="UPF0125_RnfH"/>
    <property type="match status" value="1"/>
</dbReference>
<dbReference type="OrthoDB" id="9796575at2"/>
<evidence type="ECO:0000256" key="2">
    <source>
        <dbReference type="HAMAP-Rule" id="MF_00460"/>
    </source>
</evidence>
<proteinExistence type="inferred from homology"/>
<dbReference type="InterPro" id="IPR016155">
    <property type="entry name" value="Mopterin_synth/thiamin_S_b"/>
</dbReference>
<organism evidence="3 4">
    <name type="scientific">Alkalilimnicola ehrlichii</name>
    <dbReference type="NCBI Taxonomy" id="351052"/>
    <lineage>
        <taxon>Bacteria</taxon>
        <taxon>Pseudomonadati</taxon>
        <taxon>Pseudomonadota</taxon>
        <taxon>Gammaproteobacteria</taxon>
        <taxon>Chromatiales</taxon>
        <taxon>Ectothiorhodospiraceae</taxon>
        <taxon>Alkalilimnicola</taxon>
    </lineage>
</organism>
<evidence type="ECO:0000313" key="4">
    <source>
        <dbReference type="Proteomes" id="UP000256763"/>
    </source>
</evidence>
<dbReference type="Gene3D" id="3.10.20.280">
    <property type="entry name" value="RnfH-like"/>
    <property type="match status" value="1"/>
</dbReference>
<protein>
    <recommendedName>
        <fullName evidence="2">UPF0125 protein CAL65_14100</fullName>
    </recommendedName>
</protein>
<comment type="caution">
    <text evidence="3">The sequence shown here is derived from an EMBL/GenBank/DDBJ whole genome shotgun (WGS) entry which is preliminary data.</text>
</comment>
<comment type="similarity">
    <text evidence="1 2">Belongs to the UPF0125 (RnfH) family.</text>
</comment>
<dbReference type="PANTHER" id="PTHR37483:SF1">
    <property type="entry name" value="UPF0125 PROTEIN RATB"/>
    <property type="match status" value="1"/>
</dbReference>
<dbReference type="EMBL" id="NFZW01000014">
    <property type="protein sequence ID" value="RFA34832.1"/>
    <property type="molecule type" value="Genomic_DNA"/>
</dbReference>
<dbReference type="PANTHER" id="PTHR37483">
    <property type="entry name" value="UPF0125 PROTEIN RATB"/>
    <property type="match status" value="1"/>
</dbReference>
<keyword evidence="4" id="KW-1185">Reference proteome</keyword>
<accession>A0A3E0WPF6</accession>
<evidence type="ECO:0000256" key="1">
    <source>
        <dbReference type="ARBA" id="ARBA00010645"/>
    </source>
</evidence>
<name>A0A3E0WPF6_9GAMM</name>